<evidence type="ECO:0000256" key="2">
    <source>
        <dbReference type="ARBA" id="ARBA00022741"/>
    </source>
</evidence>
<reference evidence="7" key="1">
    <citation type="submission" date="2025-08" db="UniProtKB">
        <authorList>
            <consortium name="Ensembl"/>
        </authorList>
    </citation>
    <scope>IDENTIFICATION</scope>
</reference>
<keyword evidence="3" id="KW-0342">GTP-binding</keyword>
<dbReference type="Ensembl" id="ENSMALT00000013939.1">
    <property type="protein sequence ID" value="ENSMALP00000013646.1"/>
    <property type="gene ID" value="ENSMALG00000009646.1"/>
</dbReference>
<dbReference type="Gene3D" id="3.40.50.300">
    <property type="entry name" value="P-loop containing nucleotide triphosphate hydrolases"/>
    <property type="match status" value="1"/>
</dbReference>
<dbReference type="Proteomes" id="UP000261600">
    <property type="component" value="Unplaced"/>
</dbReference>
<dbReference type="SUPFAM" id="SSF52540">
    <property type="entry name" value="P-loop containing nucleoside triphosphate hydrolases"/>
    <property type="match status" value="1"/>
</dbReference>
<dbReference type="Pfam" id="PF04548">
    <property type="entry name" value="AIG1"/>
    <property type="match status" value="1"/>
</dbReference>
<feature type="domain" description="AIG1-type G" evidence="6">
    <location>
        <begin position="8"/>
        <end position="206"/>
    </location>
</feature>
<evidence type="ECO:0000256" key="1">
    <source>
        <dbReference type="ARBA" id="ARBA00008535"/>
    </source>
</evidence>
<evidence type="ECO:0000259" key="6">
    <source>
        <dbReference type="PROSITE" id="PS51720"/>
    </source>
</evidence>
<feature type="transmembrane region" description="Helical" evidence="5">
    <location>
        <begin position="265"/>
        <end position="286"/>
    </location>
</feature>
<dbReference type="STRING" id="43700.ENSMALP00000013646"/>
<sequence>MAEEKKRRNERRIILVGKTGVGKSAAGNTILGREAFESELSPSSLTSECHKAKGVVGDRKVAIIDTPGLFDTNFTQEEVLKRIKMCISLSAPGPHVFLVVLQLGRFTEEEKETVKMIQTTFGEAAANYTMVLFTHGDQLRKQTIEGYISENADLTAFIQNCYGQYHVFNNEIKDPEQTHQLLKKIDKMTMANGGSYYTNEMFMKAEEAINKEKQRLLKEMEAEKQRELDALRARYAGKAYSQKEKQVHVRYEYAARARAERSNDFIVAPVIAISTACGAAVGGLLGVVGGPIGMAIGIAAGAAVGAGIGALSLKISDRCHVQ</sequence>
<dbReference type="InterPro" id="IPR006703">
    <property type="entry name" value="G_AIG1"/>
</dbReference>
<evidence type="ECO:0000313" key="8">
    <source>
        <dbReference type="Proteomes" id="UP000261600"/>
    </source>
</evidence>
<dbReference type="PANTHER" id="PTHR10903:SF112">
    <property type="entry name" value="SI:CH211-113E8.5"/>
    <property type="match status" value="1"/>
</dbReference>
<feature type="transmembrane region" description="Helical" evidence="5">
    <location>
        <begin position="292"/>
        <end position="313"/>
    </location>
</feature>
<name>A0A3Q3QIU5_MONAL</name>
<dbReference type="AlphaFoldDB" id="A0A3Q3QIU5"/>
<proteinExistence type="inferred from homology"/>
<protein>
    <recommendedName>
        <fullName evidence="6">AIG1-type G domain-containing protein</fullName>
    </recommendedName>
</protein>
<keyword evidence="5" id="KW-1133">Transmembrane helix</keyword>
<evidence type="ECO:0000313" key="7">
    <source>
        <dbReference type="Ensembl" id="ENSMALP00000013646.1"/>
    </source>
</evidence>
<keyword evidence="8" id="KW-1185">Reference proteome</keyword>
<dbReference type="CDD" id="cd01852">
    <property type="entry name" value="AIG1"/>
    <property type="match status" value="1"/>
</dbReference>
<dbReference type="FunFam" id="3.40.50.300:FF:000366">
    <property type="entry name" value="GTPase, IMAP family member 2"/>
    <property type="match status" value="1"/>
</dbReference>
<keyword evidence="5" id="KW-0472">Membrane</keyword>
<dbReference type="GO" id="GO:0005525">
    <property type="term" value="F:GTP binding"/>
    <property type="evidence" value="ECO:0007669"/>
    <property type="project" value="UniProtKB-KW"/>
</dbReference>
<evidence type="ECO:0000256" key="3">
    <source>
        <dbReference type="ARBA" id="ARBA00023134"/>
    </source>
</evidence>
<dbReference type="PANTHER" id="PTHR10903">
    <property type="entry name" value="GTPASE, IMAP FAMILY MEMBER-RELATED"/>
    <property type="match status" value="1"/>
</dbReference>
<keyword evidence="5" id="KW-0812">Transmembrane</keyword>
<accession>A0A3Q3QIU5</accession>
<evidence type="ECO:0000256" key="5">
    <source>
        <dbReference type="SAM" id="Phobius"/>
    </source>
</evidence>
<feature type="coiled-coil region" evidence="4">
    <location>
        <begin position="203"/>
        <end position="234"/>
    </location>
</feature>
<evidence type="ECO:0000256" key="4">
    <source>
        <dbReference type="SAM" id="Coils"/>
    </source>
</evidence>
<reference evidence="7" key="2">
    <citation type="submission" date="2025-09" db="UniProtKB">
        <authorList>
            <consortium name="Ensembl"/>
        </authorList>
    </citation>
    <scope>IDENTIFICATION</scope>
</reference>
<comment type="similarity">
    <text evidence="1">Belongs to the TRAFAC class TrmE-Era-EngA-EngB-Septin-like GTPase superfamily. AIG1/Toc34/Toc159-like paraseptin GTPase family. IAN subfamily.</text>
</comment>
<dbReference type="PROSITE" id="PS51720">
    <property type="entry name" value="G_AIG1"/>
    <property type="match status" value="1"/>
</dbReference>
<organism evidence="7 8">
    <name type="scientific">Monopterus albus</name>
    <name type="common">Swamp eel</name>
    <dbReference type="NCBI Taxonomy" id="43700"/>
    <lineage>
        <taxon>Eukaryota</taxon>
        <taxon>Metazoa</taxon>
        <taxon>Chordata</taxon>
        <taxon>Craniata</taxon>
        <taxon>Vertebrata</taxon>
        <taxon>Euteleostomi</taxon>
        <taxon>Actinopterygii</taxon>
        <taxon>Neopterygii</taxon>
        <taxon>Teleostei</taxon>
        <taxon>Neoteleostei</taxon>
        <taxon>Acanthomorphata</taxon>
        <taxon>Anabantaria</taxon>
        <taxon>Synbranchiformes</taxon>
        <taxon>Synbranchidae</taxon>
        <taxon>Monopterus</taxon>
    </lineage>
</organism>
<dbReference type="InterPro" id="IPR045058">
    <property type="entry name" value="GIMA/IAN/Toc"/>
</dbReference>
<dbReference type="InterPro" id="IPR027417">
    <property type="entry name" value="P-loop_NTPase"/>
</dbReference>
<keyword evidence="4" id="KW-0175">Coiled coil</keyword>
<keyword evidence="2" id="KW-0547">Nucleotide-binding</keyword>